<evidence type="ECO:0000256" key="3">
    <source>
        <dbReference type="ARBA" id="ARBA00023080"/>
    </source>
</evidence>
<gene>
    <name evidence="4" type="ORF">EDS130_LOCUS28683</name>
</gene>
<evidence type="ECO:0000313" key="5">
    <source>
        <dbReference type="Proteomes" id="UP000663852"/>
    </source>
</evidence>
<organism evidence="4 5">
    <name type="scientific">Adineta ricciae</name>
    <name type="common">Rotifer</name>
    <dbReference type="NCBI Taxonomy" id="249248"/>
    <lineage>
        <taxon>Eukaryota</taxon>
        <taxon>Metazoa</taxon>
        <taxon>Spiralia</taxon>
        <taxon>Gnathifera</taxon>
        <taxon>Rotifera</taxon>
        <taxon>Eurotatoria</taxon>
        <taxon>Bdelloidea</taxon>
        <taxon>Adinetida</taxon>
        <taxon>Adinetidae</taxon>
        <taxon>Adineta</taxon>
    </lineage>
</organism>
<proteinExistence type="inferred from homology"/>
<dbReference type="PANTHER" id="PTHR11409">
    <property type="entry name" value="ADENOSINE DEAMINASE"/>
    <property type="match status" value="1"/>
</dbReference>
<dbReference type="InterPro" id="IPR032466">
    <property type="entry name" value="Metal_Hydrolase"/>
</dbReference>
<keyword evidence="3" id="KW-0546">Nucleotide metabolism</keyword>
<dbReference type="GO" id="GO:0046103">
    <property type="term" value="P:inosine biosynthetic process"/>
    <property type="evidence" value="ECO:0007669"/>
    <property type="project" value="TreeGrafter"/>
</dbReference>
<dbReference type="Gene3D" id="3.20.20.140">
    <property type="entry name" value="Metal-dependent hydrolases"/>
    <property type="match status" value="1"/>
</dbReference>
<protein>
    <recommendedName>
        <fullName evidence="6">Adenosine deaminase domain-containing protein</fullName>
    </recommendedName>
</protein>
<comment type="caution">
    <text evidence="4">The sequence shown here is derived from an EMBL/GenBank/DDBJ whole genome shotgun (WGS) entry which is preliminary data.</text>
</comment>
<dbReference type="SUPFAM" id="SSF51556">
    <property type="entry name" value="Metallo-dependent hydrolases"/>
    <property type="match status" value="1"/>
</dbReference>
<dbReference type="InterPro" id="IPR006330">
    <property type="entry name" value="Ado/ade_deaminase"/>
</dbReference>
<name>A0A815AU48_ADIRI</name>
<dbReference type="EMBL" id="CAJNOJ010000188">
    <property type="protein sequence ID" value="CAF1264384.1"/>
    <property type="molecule type" value="Genomic_DNA"/>
</dbReference>
<evidence type="ECO:0008006" key="6">
    <source>
        <dbReference type="Google" id="ProtNLM"/>
    </source>
</evidence>
<evidence type="ECO:0000256" key="1">
    <source>
        <dbReference type="ARBA" id="ARBA00006676"/>
    </source>
</evidence>
<dbReference type="GO" id="GO:0009117">
    <property type="term" value="P:nucleotide metabolic process"/>
    <property type="evidence" value="ECO:0007669"/>
    <property type="project" value="UniProtKB-KW"/>
</dbReference>
<evidence type="ECO:0000256" key="2">
    <source>
        <dbReference type="ARBA" id="ARBA00022833"/>
    </source>
</evidence>
<accession>A0A815AU48</accession>
<dbReference type="GO" id="GO:0004000">
    <property type="term" value="F:adenosine deaminase activity"/>
    <property type="evidence" value="ECO:0007669"/>
    <property type="project" value="TreeGrafter"/>
</dbReference>
<comment type="similarity">
    <text evidence="1">Belongs to the metallo-dependent hydrolases superfamily. Adenosine and AMP deaminases family.</text>
</comment>
<dbReference type="OrthoDB" id="10010616at2759"/>
<sequence>MDSTKSKRQRTESSTNEMTAANLLQILDEQENLYELHTHLLGMGNASFWIQGILTDQAKLPPQYDFENNDLVRKHLGPLVWDRNARKFISPGDTMMFFDKLRAKEDFDKLCNLPDFVMFKCLKSNDFTLMQSHLGLTFQEHFSYDIVFSIENLRDALSLKSDEARDMVQAIIEEKLGIYTRSDWQEKEFFKHWIIFNARKQELEVVYGMTAEDLRILIGGAKPIHHLTDPAQRDARAHIINAFSMMNADGSEPRSVDFHSFRGSFTPEFYPRRFALKDSLYSQRLDLLAFLLQNALHRFLTCLPPITYCEFSVSYTDLSRAWVLDVLSTFSTSQQLTGTFKTLVNNKNFPWLKTQFSKQNIDYRFLAGFNRKISKLSKDYSSDRALAFLFEVPHYAIYLMFREFYRSDNQRSTLLFTEQVEQLQLLIEEEKKNSHFFDWVVGLDLFGDELGYPYCPFVAYEFLRFVQDARKKNSNFGVRIHCAENVPFVRPELHGYRLFAAHMYIVYRSLHFLRQKLKQNIRIGHGIAFDKLLSIKNYKYRKSSVLVAEMQNVGSLLSSIPFEINITSNIYLLGDAIRNVESKKPLNYLYEIGVPIVLSTDDDGIWPIDKCPLEHQAHHSLAAEYCRAISTHFITREDQLRLMIDNTKKFCFADDKNLVHCNTMTLANYVNTCTGNYFPTDVIMHPMVFRTFLSQAQNGGQVTDDYRCFKYYQNIYERMSPDSTDDDYSISKECCKRVAPIAVASFYLTRSLSFEEFKIEYDILFNDDYSKKTFDVCETIYSQLMDDTPSQCVRTQVKIDGKDYLFFSDQLDDFSQSPDSFMNTIERFIMHCSKTATVFAFLSSNHLNDTEKMLKIKNIEQKIINKDIKVYIFTNFEKDSVLRDFKSNIIYINKKPKERTDPDEEQIECALYAVCPHSGVATAALTFVAKNMKKNLVFVPQHIQLINLIIPFLPLRFGYPEDSNEEERKKQFLNRYNISDRKIAEKITVENNNICKTLYDPKYDLLCSEVKYADQIEMKNLIKLIDTLDITQFLEILKFLCNSIKELNLWPRFFVIIDYVSDYESYEKSNDFQKIPLRMIKLEHKLLICSRADLFEKKTPSTVDCLWSVAVSWNPPLYSKNSPYENPCSEWVTSIINIERQTLNDTFGPDTWDRFLYKIIMEAKERAWLWYTVRSWCDIIHNAFASNTEDQLKAFAGFLKNNNYIDDFTALLKDEDRYKLGNLWQIEVIEKHQAYTDLKKIHSLATADEV</sequence>
<dbReference type="AlphaFoldDB" id="A0A815AU48"/>
<keyword evidence="2" id="KW-0862">Zinc</keyword>
<evidence type="ECO:0000313" key="4">
    <source>
        <dbReference type="EMBL" id="CAF1264384.1"/>
    </source>
</evidence>
<dbReference type="PANTHER" id="PTHR11409:SF42">
    <property type="entry name" value="ADENOSINE DEAMINASE-LIKE PROTEIN"/>
    <property type="match status" value="1"/>
</dbReference>
<reference evidence="4" key="1">
    <citation type="submission" date="2021-02" db="EMBL/GenBank/DDBJ databases">
        <authorList>
            <person name="Nowell W R."/>
        </authorList>
    </citation>
    <scope>NUCLEOTIDE SEQUENCE</scope>
</reference>
<dbReference type="Proteomes" id="UP000663852">
    <property type="component" value="Unassembled WGS sequence"/>
</dbReference>
<dbReference type="GO" id="GO:0006154">
    <property type="term" value="P:adenosine catabolic process"/>
    <property type="evidence" value="ECO:0007669"/>
    <property type="project" value="TreeGrafter"/>
</dbReference>